<evidence type="ECO:0000256" key="5">
    <source>
        <dbReference type="ARBA" id="ARBA00021413"/>
    </source>
</evidence>
<evidence type="ECO:0000256" key="3">
    <source>
        <dbReference type="ARBA" id="ARBA00005525"/>
    </source>
</evidence>
<feature type="domain" description="Pyrroline-5-carboxylate reductase catalytic N-terminal" evidence="15">
    <location>
        <begin position="7"/>
        <end position="101"/>
    </location>
</feature>
<dbReference type="GO" id="GO:0055129">
    <property type="term" value="P:L-proline biosynthetic process"/>
    <property type="evidence" value="ECO:0007669"/>
    <property type="project" value="UniProtKB-UniPathway"/>
</dbReference>
<dbReference type="SUPFAM" id="SSF51735">
    <property type="entry name" value="NAD(P)-binding Rossmann-fold domains"/>
    <property type="match status" value="1"/>
</dbReference>
<organism evidence="18 19">
    <name type="scientific">Daphnia magna</name>
    <dbReference type="NCBI Taxonomy" id="35525"/>
    <lineage>
        <taxon>Eukaryota</taxon>
        <taxon>Metazoa</taxon>
        <taxon>Ecdysozoa</taxon>
        <taxon>Arthropoda</taxon>
        <taxon>Crustacea</taxon>
        <taxon>Branchiopoda</taxon>
        <taxon>Diplostraca</taxon>
        <taxon>Cladocera</taxon>
        <taxon>Anomopoda</taxon>
        <taxon>Daphniidae</taxon>
        <taxon>Daphnia</taxon>
    </lineage>
</organism>
<feature type="binding site" evidence="13">
    <location>
        <position position="60"/>
    </location>
    <ligand>
        <name>NADPH</name>
        <dbReference type="ChEBI" id="CHEBI:57783"/>
    </ligand>
</feature>
<keyword evidence="6" id="KW-0963">Cytoplasm</keyword>
<dbReference type="Gene3D" id="1.10.3730.10">
    <property type="entry name" value="ProC C-terminal domain-like"/>
    <property type="match status" value="1"/>
</dbReference>
<sequence length="278" mass="29198">MDLSSAKVGFVGAGNMAQALAKGMISAGLLKANQITASAPDDGSLDIWKTWGCNTLVNDNTSIFKESNIVVLAVKPNLFTHVVRDLKECKGPENQLALSVMSGITIEELEKGLFPKVPNLKAIIRVMPNTPALVGAGCAVYCLNEHASSKHADVTIKILESVGICCQVPECHMNAYTGLCGSAPAYVYMAIEALSDGAVKMGIPRQCATQCAAQTVYGAAKMVLDTKRHPGSLRDDVCSPGGTTIAGVHALEKAGFRGALIDAVEAGTKRAEEQSVHK</sequence>
<evidence type="ECO:0000313" key="19">
    <source>
        <dbReference type="Proteomes" id="UP000076858"/>
    </source>
</evidence>
<evidence type="ECO:0000256" key="11">
    <source>
        <dbReference type="ARBA" id="ARBA00050547"/>
    </source>
</evidence>
<dbReference type="EMBL" id="LRGB01000626">
    <property type="protein sequence ID" value="KZS17565.1"/>
    <property type="molecule type" value="Genomic_DNA"/>
</dbReference>
<comment type="catalytic activity">
    <reaction evidence="11">
        <text>L-proline + NAD(+) = (S)-1-pyrroline-5-carboxylate + NADH + 2 H(+)</text>
        <dbReference type="Rhea" id="RHEA:14105"/>
        <dbReference type="ChEBI" id="CHEBI:15378"/>
        <dbReference type="ChEBI" id="CHEBI:17388"/>
        <dbReference type="ChEBI" id="CHEBI:57540"/>
        <dbReference type="ChEBI" id="CHEBI:57945"/>
        <dbReference type="ChEBI" id="CHEBI:60039"/>
        <dbReference type="EC" id="1.5.1.2"/>
    </reaction>
</comment>
<dbReference type="OrthoDB" id="10263291at2759"/>
<dbReference type="FunFam" id="3.40.50.720:FF:000190">
    <property type="entry name" value="Pyrroline-5-carboxylate reductase"/>
    <property type="match status" value="1"/>
</dbReference>
<dbReference type="InterPro" id="IPR029036">
    <property type="entry name" value="P5CR_dimer"/>
</dbReference>
<evidence type="ECO:0000256" key="4">
    <source>
        <dbReference type="ARBA" id="ARBA00012855"/>
    </source>
</evidence>
<dbReference type="InterPro" id="IPR000304">
    <property type="entry name" value="Pyrroline-COOH_reductase"/>
</dbReference>
<accession>A0A0P5MRH3</accession>
<dbReference type="InterPro" id="IPR028939">
    <property type="entry name" value="P5C_Rdtase_cat_N"/>
</dbReference>
<evidence type="ECO:0000313" key="17">
    <source>
        <dbReference type="EMBL" id="JAN06170.1"/>
    </source>
</evidence>
<dbReference type="PANTHER" id="PTHR11645">
    <property type="entry name" value="PYRROLINE-5-CARBOXYLATE REDUCTASE"/>
    <property type="match status" value="1"/>
</dbReference>
<evidence type="ECO:0000259" key="16">
    <source>
        <dbReference type="Pfam" id="PF14748"/>
    </source>
</evidence>
<evidence type="ECO:0000256" key="10">
    <source>
        <dbReference type="ARBA" id="ARBA00023002"/>
    </source>
</evidence>
<reference evidence="17" key="1">
    <citation type="submission" date="2015-10" db="EMBL/GenBank/DDBJ databases">
        <title>EvidentialGene: Evidence-directed Construction of Complete mRNA Transcriptomes without Genomes.</title>
        <authorList>
            <person name="Gilbert D.G."/>
        </authorList>
    </citation>
    <scope>NUCLEOTIDE SEQUENCE</scope>
</reference>
<dbReference type="InterPro" id="IPR008927">
    <property type="entry name" value="6-PGluconate_DH-like_C_sf"/>
</dbReference>
<dbReference type="EC" id="1.5.1.2" evidence="4 14"/>
<comment type="catalytic activity">
    <reaction evidence="12 14">
        <text>L-proline + NADP(+) = (S)-1-pyrroline-5-carboxylate + NADPH + 2 H(+)</text>
        <dbReference type="Rhea" id="RHEA:14109"/>
        <dbReference type="ChEBI" id="CHEBI:15378"/>
        <dbReference type="ChEBI" id="CHEBI:17388"/>
        <dbReference type="ChEBI" id="CHEBI:57783"/>
        <dbReference type="ChEBI" id="CHEBI:58349"/>
        <dbReference type="ChEBI" id="CHEBI:60039"/>
        <dbReference type="EC" id="1.5.1.2"/>
    </reaction>
</comment>
<evidence type="ECO:0000256" key="2">
    <source>
        <dbReference type="ARBA" id="ARBA00005205"/>
    </source>
</evidence>
<feature type="domain" description="Pyrroline-5-carboxylate reductase dimerisation" evidence="16">
    <location>
        <begin position="170"/>
        <end position="273"/>
    </location>
</feature>
<evidence type="ECO:0000313" key="18">
    <source>
        <dbReference type="EMBL" id="KZS17565.1"/>
    </source>
</evidence>
<evidence type="ECO:0000256" key="13">
    <source>
        <dbReference type="PIRSR" id="PIRSR000193-1"/>
    </source>
</evidence>
<keyword evidence="19" id="KW-1185">Reference proteome</keyword>
<evidence type="ECO:0000256" key="1">
    <source>
        <dbReference type="ARBA" id="ARBA00004496"/>
    </source>
</evidence>
<dbReference type="EMBL" id="GDIQ01054532">
    <property type="protein sequence ID" value="JAN40205.1"/>
    <property type="molecule type" value="Transcribed_RNA"/>
</dbReference>
<dbReference type="EMBL" id="GDIQ01088567">
    <property type="protein sequence ID" value="JAN06170.1"/>
    <property type="molecule type" value="Transcribed_RNA"/>
</dbReference>
<gene>
    <name evidence="18" type="ORF">APZ42_016440</name>
</gene>
<dbReference type="STRING" id="35525.A0A0P5MRH3"/>
<dbReference type="PIRSF" id="PIRSF000193">
    <property type="entry name" value="Pyrrol-5-carb_rd"/>
    <property type="match status" value="1"/>
</dbReference>
<evidence type="ECO:0000256" key="9">
    <source>
        <dbReference type="ARBA" id="ARBA00022857"/>
    </source>
</evidence>
<evidence type="ECO:0000256" key="7">
    <source>
        <dbReference type="ARBA" id="ARBA00022605"/>
    </source>
</evidence>
<dbReference type="InterPro" id="IPR053790">
    <property type="entry name" value="P5CR-like_CS"/>
</dbReference>
<comment type="similarity">
    <text evidence="3 14">Belongs to the pyrroline-5-carboxylate reductase family.</text>
</comment>
<dbReference type="Gene3D" id="3.40.50.720">
    <property type="entry name" value="NAD(P)-binding Rossmann-like Domain"/>
    <property type="match status" value="1"/>
</dbReference>
<evidence type="ECO:0000259" key="15">
    <source>
        <dbReference type="Pfam" id="PF03807"/>
    </source>
</evidence>
<dbReference type="NCBIfam" id="TIGR00112">
    <property type="entry name" value="proC"/>
    <property type="match status" value="1"/>
</dbReference>
<comment type="subcellular location">
    <subcellularLocation>
        <location evidence="1">Cytoplasm</location>
    </subcellularLocation>
</comment>
<dbReference type="GO" id="GO:0004735">
    <property type="term" value="F:pyrroline-5-carboxylate reductase activity"/>
    <property type="evidence" value="ECO:0007669"/>
    <property type="project" value="UniProtKB-EC"/>
</dbReference>
<proteinExistence type="inferred from homology"/>
<dbReference type="Pfam" id="PF03807">
    <property type="entry name" value="F420_oxidored"/>
    <property type="match status" value="1"/>
</dbReference>
<dbReference type="SUPFAM" id="SSF48179">
    <property type="entry name" value="6-phosphogluconate dehydrogenase C-terminal domain-like"/>
    <property type="match status" value="1"/>
</dbReference>
<dbReference type="HAMAP" id="MF_01925">
    <property type="entry name" value="P5C_reductase"/>
    <property type="match status" value="1"/>
</dbReference>
<reference evidence="18 19" key="2">
    <citation type="submission" date="2016-03" db="EMBL/GenBank/DDBJ databases">
        <title>EvidentialGene: Evidence-directed Construction of Genes on Genomes.</title>
        <authorList>
            <person name="Gilbert D.G."/>
            <person name="Choi J.-H."/>
            <person name="Mockaitis K."/>
            <person name="Colbourne J."/>
            <person name="Pfrender M."/>
        </authorList>
    </citation>
    <scope>NUCLEOTIDE SEQUENCE [LARGE SCALE GENOMIC DNA]</scope>
    <source>
        <strain evidence="18 19">Xinb3</strain>
        <tissue evidence="18">Complete organism</tissue>
    </source>
</reference>
<comment type="pathway">
    <text evidence="2 14">Amino-acid biosynthesis; L-proline biosynthesis; L-proline from L-glutamate 5-semialdehyde: step 1/1.</text>
</comment>
<evidence type="ECO:0000256" key="12">
    <source>
        <dbReference type="ARBA" id="ARBA00052690"/>
    </source>
</evidence>
<evidence type="ECO:0000256" key="14">
    <source>
        <dbReference type="RuleBase" id="RU003903"/>
    </source>
</evidence>
<name>A0A0P5MRH3_9CRUS</name>
<dbReference type="FunFam" id="1.10.3730.10:FF:000001">
    <property type="entry name" value="Pyrroline-5-carboxylate reductase"/>
    <property type="match status" value="1"/>
</dbReference>
<dbReference type="Proteomes" id="UP000076858">
    <property type="component" value="Unassembled WGS sequence"/>
</dbReference>
<keyword evidence="10 14" id="KW-0560">Oxidoreductase</keyword>
<dbReference type="InterPro" id="IPR036291">
    <property type="entry name" value="NAD(P)-bd_dom_sf"/>
</dbReference>
<dbReference type="AlphaFoldDB" id="A0A0P5MRH3"/>
<dbReference type="PANTHER" id="PTHR11645:SF62">
    <property type="entry name" value="PYRROLINE-5-CARBOXYLATE REDUCTASE"/>
    <property type="match status" value="1"/>
</dbReference>
<protein>
    <recommendedName>
        <fullName evidence="5 14">Pyrroline-5-carboxylate reductase</fullName>
        <ecNumber evidence="4 14">1.5.1.2</ecNumber>
    </recommendedName>
</protein>
<keyword evidence="8 14" id="KW-0641">Proline biosynthesis</keyword>
<dbReference type="UniPathway" id="UPA00098">
    <property type="reaction ID" value="UER00361"/>
</dbReference>
<feature type="binding site" evidence="13">
    <location>
        <begin position="73"/>
        <end position="76"/>
    </location>
    <ligand>
        <name>NADP(+)</name>
        <dbReference type="ChEBI" id="CHEBI:58349"/>
    </ligand>
</feature>
<evidence type="ECO:0000256" key="8">
    <source>
        <dbReference type="ARBA" id="ARBA00022650"/>
    </source>
</evidence>
<dbReference type="PROSITE" id="PS00521">
    <property type="entry name" value="P5CR"/>
    <property type="match status" value="1"/>
</dbReference>
<keyword evidence="9 13" id="KW-0521">NADP</keyword>
<evidence type="ECO:0000256" key="6">
    <source>
        <dbReference type="ARBA" id="ARBA00022490"/>
    </source>
</evidence>
<dbReference type="Pfam" id="PF14748">
    <property type="entry name" value="P5CR_dimer"/>
    <property type="match status" value="1"/>
</dbReference>
<keyword evidence="7 14" id="KW-0028">Amino-acid biosynthesis</keyword>
<dbReference type="GO" id="GO:0005737">
    <property type="term" value="C:cytoplasm"/>
    <property type="evidence" value="ECO:0007669"/>
    <property type="project" value="UniProtKB-SubCell"/>
</dbReference>